<accession>A0A2Z6MMB1</accession>
<sequence length="66" mass="7039">MIAMAAMIYAEAEVAKKAEAGTALAGNGTAPAGIDTIDLCAILYQQCYFYLIPSACQQYTIYCPHT</sequence>
<gene>
    <name evidence="1" type="ORF">TSUD_355490</name>
</gene>
<organism evidence="1 2">
    <name type="scientific">Trifolium subterraneum</name>
    <name type="common">Subterranean clover</name>
    <dbReference type="NCBI Taxonomy" id="3900"/>
    <lineage>
        <taxon>Eukaryota</taxon>
        <taxon>Viridiplantae</taxon>
        <taxon>Streptophyta</taxon>
        <taxon>Embryophyta</taxon>
        <taxon>Tracheophyta</taxon>
        <taxon>Spermatophyta</taxon>
        <taxon>Magnoliopsida</taxon>
        <taxon>eudicotyledons</taxon>
        <taxon>Gunneridae</taxon>
        <taxon>Pentapetalae</taxon>
        <taxon>rosids</taxon>
        <taxon>fabids</taxon>
        <taxon>Fabales</taxon>
        <taxon>Fabaceae</taxon>
        <taxon>Papilionoideae</taxon>
        <taxon>50 kb inversion clade</taxon>
        <taxon>NPAAA clade</taxon>
        <taxon>Hologalegina</taxon>
        <taxon>IRL clade</taxon>
        <taxon>Trifolieae</taxon>
        <taxon>Trifolium</taxon>
    </lineage>
</organism>
<dbReference type="Proteomes" id="UP000242715">
    <property type="component" value="Unassembled WGS sequence"/>
</dbReference>
<protein>
    <submittedName>
        <fullName evidence="1">Uncharacterized protein</fullName>
    </submittedName>
</protein>
<dbReference type="AlphaFoldDB" id="A0A2Z6MMB1"/>
<name>A0A2Z6MMB1_TRISU</name>
<evidence type="ECO:0000313" key="2">
    <source>
        <dbReference type="Proteomes" id="UP000242715"/>
    </source>
</evidence>
<reference evidence="2" key="1">
    <citation type="journal article" date="2017" name="Front. Plant Sci.">
        <title>Climate Clever Clovers: New Paradigm to Reduce the Environmental Footprint of Ruminants by Breeding Low Methanogenic Forages Utilizing Haplotype Variation.</title>
        <authorList>
            <person name="Kaur P."/>
            <person name="Appels R."/>
            <person name="Bayer P.E."/>
            <person name="Keeble-Gagnere G."/>
            <person name="Wang J."/>
            <person name="Hirakawa H."/>
            <person name="Shirasawa K."/>
            <person name="Vercoe P."/>
            <person name="Stefanova K."/>
            <person name="Durmic Z."/>
            <person name="Nichols P."/>
            <person name="Revell C."/>
            <person name="Isobe S.N."/>
            <person name="Edwards D."/>
            <person name="Erskine W."/>
        </authorList>
    </citation>
    <scope>NUCLEOTIDE SEQUENCE [LARGE SCALE GENOMIC DNA]</scope>
    <source>
        <strain evidence="2">cv. Daliak</strain>
    </source>
</reference>
<proteinExistence type="predicted"/>
<keyword evidence="2" id="KW-1185">Reference proteome</keyword>
<dbReference type="EMBL" id="DF973296">
    <property type="protein sequence ID" value="GAU24720.1"/>
    <property type="molecule type" value="Genomic_DNA"/>
</dbReference>
<evidence type="ECO:0000313" key="1">
    <source>
        <dbReference type="EMBL" id="GAU24720.1"/>
    </source>
</evidence>